<feature type="transmembrane region" description="Helical" evidence="1">
    <location>
        <begin position="21"/>
        <end position="46"/>
    </location>
</feature>
<keyword evidence="1" id="KW-0472">Membrane</keyword>
<keyword evidence="3" id="KW-1185">Reference proteome</keyword>
<keyword evidence="1" id="KW-0812">Transmembrane</keyword>
<accession>A0AAV0DYD7</accession>
<keyword evidence="1" id="KW-1133">Transmembrane helix</keyword>
<dbReference type="EMBL" id="CAMAPF010000150">
    <property type="protein sequence ID" value="CAH9109321.1"/>
    <property type="molecule type" value="Genomic_DNA"/>
</dbReference>
<comment type="caution">
    <text evidence="2">The sequence shown here is derived from an EMBL/GenBank/DDBJ whole genome shotgun (WGS) entry which is preliminary data.</text>
</comment>
<dbReference type="AlphaFoldDB" id="A0AAV0DYD7"/>
<protein>
    <submittedName>
        <fullName evidence="2">Uncharacterized protein</fullName>
    </submittedName>
</protein>
<gene>
    <name evidence="2" type="ORF">CEPIT_LOCUS18670</name>
</gene>
<organism evidence="2 3">
    <name type="scientific">Cuscuta epithymum</name>
    <dbReference type="NCBI Taxonomy" id="186058"/>
    <lineage>
        <taxon>Eukaryota</taxon>
        <taxon>Viridiplantae</taxon>
        <taxon>Streptophyta</taxon>
        <taxon>Embryophyta</taxon>
        <taxon>Tracheophyta</taxon>
        <taxon>Spermatophyta</taxon>
        <taxon>Magnoliopsida</taxon>
        <taxon>eudicotyledons</taxon>
        <taxon>Gunneridae</taxon>
        <taxon>Pentapetalae</taxon>
        <taxon>asterids</taxon>
        <taxon>lamiids</taxon>
        <taxon>Solanales</taxon>
        <taxon>Convolvulaceae</taxon>
        <taxon>Cuscuteae</taxon>
        <taxon>Cuscuta</taxon>
        <taxon>Cuscuta subgen. Cuscuta</taxon>
    </lineage>
</organism>
<dbReference type="Proteomes" id="UP001152523">
    <property type="component" value="Unassembled WGS sequence"/>
</dbReference>
<evidence type="ECO:0000313" key="2">
    <source>
        <dbReference type="EMBL" id="CAH9109321.1"/>
    </source>
</evidence>
<name>A0AAV0DYD7_9ASTE</name>
<evidence type="ECO:0000256" key="1">
    <source>
        <dbReference type="SAM" id="Phobius"/>
    </source>
</evidence>
<sequence length="113" mass="13025">MVRPPPEPPPRVERGARFQEIYFACFVFFMFCFYLECYVFCFTFLLCCKTFALRLGDERSAVIVVDLIMSKLGSTSYIALLKVINSDRVCSKDGWLHAVLLLFQTLSNDISLM</sequence>
<reference evidence="2" key="1">
    <citation type="submission" date="2022-07" db="EMBL/GenBank/DDBJ databases">
        <authorList>
            <person name="Macas J."/>
            <person name="Novak P."/>
            <person name="Neumann P."/>
        </authorList>
    </citation>
    <scope>NUCLEOTIDE SEQUENCE</scope>
</reference>
<evidence type="ECO:0000313" key="3">
    <source>
        <dbReference type="Proteomes" id="UP001152523"/>
    </source>
</evidence>
<proteinExistence type="predicted"/>